<proteinExistence type="predicted"/>
<dbReference type="SMART" id="SM00943">
    <property type="entry name" value="Prim-Pol"/>
    <property type="match status" value="1"/>
</dbReference>
<evidence type="ECO:0000313" key="2">
    <source>
        <dbReference type="EMBL" id="CAB4140603.1"/>
    </source>
</evidence>
<name>A0A6J5M544_9CAUD</name>
<dbReference type="EMBL" id="LR796374">
    <property type="protein sequence ID" value="CAB4140603.1"/>
    <property type="molecule type" value="Genomic_DNA"/>
</dbReference>
<feature type="domain" description="DNA primase/polymerase bifunctional N-terminal" evidence="1">
    <location>
        <begin position="7"/>
        <end position="181"/>
    </location>
</feature>
<dbReference type="SUPFAM" id="SSF56747">
    <property type="entry name" value="Prim-pol domain"/>
    <property type="match status" value="1"/>
</dbReference>
<accession>A0A6J5M544</accession>
<dbReference type="Pfam" id="PF09250">
    <property type="entry name" value="Prim-Pol"/>
    <property type="match status" value="1"/>
</dbReference>
<gene>
    <name evidence="2" type="ORF">UFOVP402_47</name>
</gene>
<organism evidence="2">
    <name type="scientific">uncultured Caudovirales phage</name>
    <dbReference type="NCBI Taxonomy" id="2100421"/>
    <lineage>
        <taxon>Viruses</taxon>
        <taxon>Duplodnaviria</taxon>
        <taxon>Heunggongvirae</taxon>
        <taxon>Uroviricota</taxon>
        <taxon>Caudoviricetes</taxon>
        <taxon>Peduoviridae</taxon>
        <taxon>Maltschvirus</taxon>
        <taxon>Maltschvirus maltsch</taxon>
    </lineage>
</organism>
<dbReference type="InterPro" id="IPR015330">
    <property type="entry name" value="DNA_primase/pol_bifunc_N"/>
</dbReference>
<reference evidence="2" key="1">
    <citation type="submission" date="2020-04" db="EMBL/GenBank/DDBJ databases">
        <authorList>
            <person name="Chiriac C."/>
            <person name="Salcher M."/>
            <person name="Ghai R."/>
            <person name="Kavagutti S V."/>
        </authorList>
    </citation>
    <scope>NUCLEOTIDE SEQUENCE</scope>
</reference>
<sequence length="828" mass="95269">MSLNKAALSYLQKGLSVIVTDTNKRSLYQWKRYQSEQITEPDLSQHLSHSKAAGIAIVCGAVSGGLEVVDVDLKNDITGTLWQHLTARIEEAGLMPLLKIAKTKSNGYHIYYRCEVIEGNQKLAMRRATEQELRTNPQLKQVVVIETRGEAGYVIAAPTDGYKWEGGTLQVLTIDEREALLSICRSFNEVIEEQRIIHKVDVKEYGVSPFDDYNSRGDVVALLTKHGWQVVRETSDKVIFKRPGNTDSKSSGDYNRTLNLFSVFTTNSCFEPLKGYKPAAVFAVLECAGDFKQAARRLMEDGYGKRPNPQNKDLSWKVYEQLKEGTDMASVIVAETRCSIDEAKEKATEYIEENGPFRSDFWEVKKTKSGKMIEINRIRFIRTLQDAGFGRYYVNPNQYELVRVHNKLIEQCTVANIKDFLKEYISQLPEKFDNGTTQDELLEVFLRGSGTYFQDSFFEFLDPIEPDFLRSTEAVQYFPFRNGVVVIDRTGVTLKSYGTVDKVVWKNRVVDYDITVLDDMDADRCEYAKFLNLICGGEDDRFKYAIRLIGYLLHTYKDPAKPWAVILAEETDNDKDGGGTGKGIFVKALSCLLRTVKLDGKNFDIGKNFALQRVGLDTQLISIEDCAKNLDFEKFNSQITEGTTIEKKNKDELYIDYKDSPKFIFSTNYMINLRGNHGKRRSRVFEFAPYFKPTHTPLDEFGHLLFESWDEDEWNRFYNFLFFCCSIYLMVGMMEPPMTSKLKSKQIKVNFGEEFLDYFDNYIKDHLGQWQQFGQEYTAFLNQNDFDKKDYSNKRFKKALQESSEVYGLAYESRRNHLNGNQVEFKVG</sequence>
<evidence type="ECO:0000259" key="1">
    <source>
        <dbReference type="SMART" id="SM00943"/>
    </source>
</evidence>
<dbReference type="Pfam" id="PF19263">
    <property type="entry name" value="DUF5906"/>
    <property type="match status" value="1"/>
</dbReference>
<protein>
    <submittedName>
        <fullName evidence="2">DNA primase/polymerase, bifunctional, N-terminal</fullName>
    </submittedName>
</protein>
<dbReference type="InterPro" id="IPR045455">
    <property type="entry name" value="NrS-1_pol-like_helicase"/>
</dbReference>
<dbReference type="Gene3D" id="3.30.720.160">
    <property type="entry name" value="Bifunctional DNA primase/polymerase, N-terminal"/>
    <property type="match status" value="1"/>
</dbReference>